<feature type="chain" id="PRO_5047362886" evidence="2">
    <location>
        <begin position="23"/>
        <end position="50"/>
    </location>
</feature>
<reference evidence="4" key="1">
    <citation type="journal article" date="2019" name="Int. J. Syst. Evol. Microbiol.">
        <title>The Global Catalogue of Microorganisms (GCM) 10K type strain sequencing project: providing services to taxonomists for standard genome sequencing and annotation.</title>
        <authorList>
            <consortium name="The Broad Institute Genomics Platform"/>
            <consortium name="The Broad Institute Genome Sequencing Center for Infectious Disease"/>
            <person name="Wu L."/>
            <person name="Ma J."/>
        </authorList>
    </citation>
    <scope>NUCLEOTIDE SEQUENCE [LARGE SCALE GENOMIC DNA]</scope>
    <source>
        <strain evidence="4">JCM 4594</strain>
    </source>
</reference>
<evidence type="ECO:0000313" key="3">
    <source>
        <dbReference type="EMBL" id="GGY40284.1"/>
    </source>
</evidence>
<sequence>MKKALVAFVSTLALSSALIGLAHTTPASSVTAGGTTTTAEIPSKRDLGWG</sequence>
<evidence type="ECO:0000313" key="4">
    <source>
        <dbReference type="Proteomes" id="UP000600946"/>
    </source>
</evidence>
<protein>
    <submittedName>
        <fullName evidence="3">Uncharacterized protein</fullName>
    </submittedName>
</protein>
<keyword evidence="2" id="KW-0732">Signal</keyword>
<dbReference type="EMBL" id="BMUU01000006">
    <property type="protein sequence ID" value="GGY40284.1"/>
    <property type="molecule type" value="Genomic_DNA"/>
</dbReference>
<name>A0ABQ3ABB1_9ACTN</name>
<dbReference type="Proteomes" id="UP000600946">
    <property type="component" value="Unassembled WGS sequence"/>
</dbReference>
<comment type="caution">
    <text evidence="3">The sequence shown here is derived from an EMBL/GenBank/DDBJ whole genome shotgun (WGS) entry which is preliminary data.</text>
</comment>
<proteinExistence type="predicted"/>
<feature type="region of interest" description="Disordered" evidence="1">
    <location>
        <begin position="27"/>
        <end position="50"/>
    </location>
</feature>
<keyword evidence="4" id="KW-1185">Reference proteome</keyword>
<feature type="signal peptide" evidence="2">
    <location>
        <begin position="1"/>
        <end position="22"/>
    </location>
</feature>
<evidence type="ECO:0000256" key="1">
    <source>
        <dbReference type="SAM" id="MobiDB-lite"/>
    </source>
</evidence>
<organism evidence="3 4">
    <name type="scientific">Streptomyces xanthochromogenes</name>
    <dbReference type="NCBI Taxonomy" id="67384"/>
    <lineage>
        <taxon>Bacteria</taxon>
        <taxon>Bacillati</taxon>
        <taxon>Actinomycetota</taxon>
        <taxon>Actinomycetes</taxon>
        <taxon>Kitasatosporales</taxon>
        <taxon>Streptomycetaceae</taxon>
        <taxon>Streptomyces</taxon>
    </lineage>
</organism>
<feature type="compositionally biased region" description="Low complexity" evidence="1">
    <location>
        <begin position="27"/>
        <end position="39"/>
    </location>
</feature>
<gene>
    <name evidence="3" type="ORF">GCM10010326_37840</name>
</gene>
<evidence type="ECO:0000256" key="2">
    <source>
        <dbReference type="SAM" id="SignalP"/>
    </source>
</evidence>
<accession>A0ABQ3ABB1</accession>